<evidence type="ECO:0000256" key="4">
    <source>
        <dbReference type="ARBA" id="ARBA00022655"/>
    </source>
</evidence>
<dbReference type="InterPro" id="IPR014729">
    <property type="entry name" value="Rossmann-like_a/b/a_fold"/>
</dbReference>
<comment type="function">
    <text evidence="8">Catalyzes the condensation of pantoate with beta-alanine in an ATP-dependent reaction via a pantoyl-adenylate intermediate.</text>
</comment>
<dbReference type="Proteomes" id="UP001501411">
    <property type="component" value="Unassembled WGS sequence"/>
</dbReference>
<dbReference type="PANTHER" id="PTHR21299:SF1">
    <property type="entry name" value="PANTOATE--BETA-ALANINE LIGASE"/>
    <property type="match status" value="1"/>
</dbReference>
<evidence type="ECO:0000256" key="6">
    <source>
        <dbReference type="ARBA" id="ARBA00022840"/>
    </source>
</evidence>
<comment type="similarity">
    <text evidence="2 8">Belongs to the pantothenate synthetase family.</text>
</comment>
<feature type="binding site" evidence="8">
    <location>
        <begin position="185"/>
        <end position="188"/>
    </location>
    <ligand>
        <name>ATP</name>
        <dbReference type="ChEBI" id="CHEBI:30616"/>
    </ligand>
</feature>
<dbReference type="InterPro" id="IPR003721">
    <property type="entry name" value="Pantoate_ligase"/>
</dbReference>
<feature type="binding site" evidence="8">
    <location>
        <position position="61"/>
    </location>
    <ligand>
        <name>beta-alanine</name>
        <dbReference type="ChEBI" id="CHEBI:57966"/>
    </ligand>
</feature>
<keyword evidence="4 8" id="KW-0566">Pantothenate biosynthesis</keyword>
<dbReference type="Pfam" id="PF02569">
    <property type="entry name" value="Pantoate_ligase"/>
    <property type="match status" value="1"/>
</dbReference>
<dbReference type="RefSeq" id="WP_345230616.1">
    <property type="nucleotide sequence ID" value="NZ_BAABIQ010000005.1"/>
</dbReference>
<feature type="binding site" evidence="8">
    <location>
        <begin position="30"/>
        <end position="37"/>
    </location>
    <ligand>
        <name>ATP</name>
        <dbReference type="ChEBI" id="CHEBI:30616"/>
    </ligand>
</feature>
<dbReference type="Gene3D" id="3.40.50.620">
    <property type="entry name" value="HUPs"/>
    <property type="match status" value="1"/>
</dbReference>
<evidence type="ECO:0000256" key="3">
    <source>
        <dbReference type="ARBA" id="ARBA00022598"/>
    </source>
</evidence>
<proteinExistence type="inferred from homology"/>
<dbReference type="HAMAP" id="MF_00158">
    <property type="entry name" value="PanC"/>
    <property type="match status" value="1"/>
</dbReference>
<evidence type="ECO:0000256" key="1">
    <source>
        <dbReference type="ARBA" id="ARBA00004990"/>
    </source>
</evidence>
<comment type="catalytic activity">
    <reaction evidence="7 8">
        <text>(R)-pantoate + beta-alanine + ATP = (R)-pantothenate + AMP + diphosphate + H(+)</text>
        <dbReference type="Rhea" id="RHEA:10912"/>
        <dbReference type="ChEBI" id="CHEBI:15378"/>
        <dbReference type="ChEBI" id="CHEBI:15980"/>
        <dbReference type="ChEBI" id="CHEBI:29032"/>
        <dbReference type="ChEBI" id="CHEBI:30616"/>
        <dbReference type="ChEBI" id="CHEBI:33019"/>
        <dbReference type="ChEBI" id="CHEBI:57966"/>
        <dbReference type="ChEBI" id="CHEBI:456215"/>
        <dbReference type="EC" id="6.3.2.1"/>
    </reaction>
</comment>
<feature type="binding site" evidence="8">
    <location>
        <position position="154"/>
    </location>
    <ligand>
        <name>(R)-pantoate</name>
        <dbReference type="ChEBI" id="CHEBI:15980"/>
    </ligand>
</feature>
<evidence type="ECO:0000256" key="8">
    <source>
        <dbReference type="HAMAP-Rule" id="MF_00158"/>
    </source>
</evidence>
<name>A0ABP9AP32_9SPHI</name>
<feature type="active site" description="Proton donor" evidence="8">
    <location>
        <position position="37"/>
    </location>
</feature>
<keyword evidence="3 8" id="KW-0436">Ligase</keyword>
<evidence type="ECO:0000313" key="9">
    <source>
        <dbReference type="EMBL" id="GAA4784255.1"/>
    </source>
</evidence>
<dbReference type="PANTHER" id="PTHR21299">
    <property type="entry name" value="CYTIDYLATE KINASE/PANTOATE-BETA-ALANINE LIGASE"/>
    <property type="match status" value="1"/>
</dbReference>
<dbReference type="GO" id="GO:0016874">
    <property type="term" value="F:ligase activity"/>
    <property type="evidence" value="ECO:0007669"/>
    <property type="project" value="UniProtKB-KW"/>
</dbReference>
<protein>
    <recommendedName>
        <fullName evidence="8">Pantothenate synthetase</fullName>
        <shortName evidence="8">PS</shortName>
        <ecNumber evidence="8">6.3.2.1</ecNumber>
    </recommendedName>
    <alternativeName>
        <fullName evidence="8">Pantoate--beta-alanine ligase</fullName>
    </alternativeName>
    <alternativeName>
        <fullName evidence="8">Pantoate-activating enzyme</fullName>
    </alternativeName>
</protein>
<dbReference type="EMBL" id="BAABIQ010000005">
    <property type="protein sequence ID" value="GAA4784255.1"/>
    <property type="molecule type" value="Genomic_DNA"/>
</dbReference>
<organism evidence="9 10">
    <name type="scientific">Olivibacter ginsenosidimutans</name>
    <dbReference type="NCBI Taxonomy" id="1176537"/>
    <lineage>
        <taxon>Bacteria</taxon>
        <taxon>Pseudomonadati</taxon>
        <taxon>Bacteroidota</taxon>
        <taxon>Sphingobacteriia</taxon>
        <taxon>Sphingobacteriales</taxon>
        <taxon>Sphingobacteriaceae</taxon>
        <taxon>Olivibacter</taxon>
    </lineage>
</organism>
<comment type="caution">
    <text evidence="9">The sequence shown here is derived from an EMBL/GenBank/DDBJ whole genome shotgun (WGS) entry which is preliminary data.</text>
</comment>
<gene>
    <name evidence="8 9" type="primary">panC</name>
    <name evidence="9" type="ORF">GCM10023231_09920</name>
</gene>
<dbReference type="InterPro" id="IPR042176">
    <property type="entry name" value="Pantoate_ligase_C"/>
</dbReference>
<evidence type="ECO:0000256" key="7">
    <source>
        <dbReference type="ARBA" id="ARBA00048258"/>
    </source>
</evidence>
<sequence>MEIFTTKIALDTYLSSFRSTNGTIGFVATMGALHEGHLALIRQSKQLTELTVCSIFVNPTQFNDPTDLEKYPRPIEQDIALLQSVACDVLFMPSVNEMYPDQNEHWHLDLGGLDLIWEGAHRPGHYQGVTQVVKKLFDAIQPTVAFFGQKDFQQCMVIQRMVEQLGLAVQLKIVETVRDPDGLAMSSRNVRLSSEGRKNALALSRALFMVKQKLNQGESLLQLKREAVDFLQQSPGITLEYFAICASDTLTEIEVLEEIDKPLVAILAAWVDGVRLIDNVLLIS</sequence>
<keyword evidence="10" id="KW-1185">Reference proteome</keyword>
<accession>A0ABP9AP32</accession>
<dbReference type="SUPFAM" id="SSF52374">
    <property type="entry name" value="Nucleotidylyl transferase"/>
    <property type="match status" value="1"/>
</dbReference>
<dbReference type="CDD" id="cd00560">
    <property type="entry name" value="PanC"/>
    <property type="match status" value="1"/>
</dbReference>
<dbReference type="NCBIfam" id="TIGR00018">
    <property type="entry name" value="panC"/>
    <property type="match status" value="1"/>
</dbReference>
<evidence type="ECO:0000256" key="2">
    <source>
        <dbReference type="ARBA" id="ARBA00009256"/>
    </source>
</evidence>
<comment type="miscellaneous">
    <text evidence="8">The reaction proceeds by a bi uni uni bi ping pong mechanism.</text>
</comment>
<feature type="binding site" evidence="8">
    <location>
        <begin position="148"/>
        <end position="151"/>
    </location>
    <ligand>
        <name>ATP</name>
        <dbReference type="ChEBI" id="CHEBI:30616"/>
    </ligand>
</feature>
<comment type="subunit">
    <text evidence="8">Homodimer.</text>
</comment>
<dbReference type="Gene3D" id="3.30.1300.10">
    <property type="entry name" value="Pantoate-beta-alanine ligase, C-terminal domain"/>
    <property type="match status" value="1"/>
</dbReference>
<evidence type="ECO:0000313" key="10">
    <source>
        <dbReference type="Proteomes" id="UP001501411"/>
    </source>
</evidence>
<feature type="binding site" evidence="8">
    <location>
        <position position="177"/>
    </location>
    <ligand>
        <name>ATP</name>
        <dbReference type="ChEBI" id="CHEBI:30616"/>
    </ligand>
</feature>
<evidence type="ECO:0000256" key="5">
    <source>
        <dbReference type="ARBA" id="ARBA00022741"/>
    </source>
</evidence>
<comment type="pathway">
    <text evidence="1 8">Cofactor biosynthesis; (R)-pantothenate biosynthesis; (R)-pantothenate from (R)-pantoate and beta-alanine: step 1/1.</text>
</comment>
<feature type="binding site" evidence="8">
    <location>
        <position position="61"/>
    </location>
    <ligand>
        <name>(R)-pantoate</name>
        <dbReference type="ChEBI" id="CHEBI:15980"/>
    </ligand>
</feature>
<keyword evidence="8" id="KW-0963">Cytoplasm</keyword>
<keyword evidence="6 8" id="KW-0067">ATP-binding</keyword>
<comment type="subcellular location">
    <subcellularLocation>
        <location evidence="8">Cytoplasm</location>
    </subcellularLocation>
</comment>
<reference evidence="10" key="1">
    <citation type="journal article" date="2019" name="Int. J. Syst. Evol. Microbiol.">
        <title>The Global Catalogue of Microorganisms (GCM) 10K type strain sequencing project: providing services to taxonomists for standard genome sequencing and annotation.</title>
        <authorList>
            <consortium name="The Broad Institute Genomics Platform"/>
            <consortium name="The Broad Institute Genome Sequencing Center for Infectious Disease"/>
            <person name="Wu L."/>
            <person name="Ma J."/>
        </authorList>
    </citation>
    <scope>NUCLEOTIDE SEQUENCE [LARGE SCALE GENOMIC DNA]</scope>
    <source>
        <strain evidence="10">JCM 18200</strain>
    </source>
</reference>
<keyword evidence="5 8" id="KW-0547">Nucleotide-binding</keyword>
<dbReference type="EC" id="6.3.2.1" evidence="8"/>